<keyword evidence="5" id="KW-0040">ANK repeat</keyword>
<dbReference type="InterPro" id="IPR036770">
    <property type="entry name" value="Ankyrin_rpt-contain_sf"/>
</dbReference>
<feature type="region of interest" description="Disordered" evidence="7">
    <location>
        <begin position="21"/>
        <end position="48"/>
    </location>
</feature>
<dbReference type="SMART" id="SM00248">
    <property type="entry name" value="ANK"/>
    <property type="match status" value="7"/>
</dbReference>
<dbReference type="Pfam" id="PF12796">
    <property type="entry name" value="Ank_2"/>
    <property type="match status" value="1"/>
</dbReference>
<dbReference type="eggNOG" id="KOG0504">
    <property type="taxonomic scope" value="Eukaryota"/>
</dbReference>
<sequence>MGSTSEKEALSQLEEYRGLPVEAIASSSNDIRHETGEPSGTSSGEVEAPAPALDSYEWYLCQRKKASQNNGQNRVVMHPQLLVNVTCNYCNEQEEITSVSSIPPSTMMADLAVREQSLTNGHAKEKQMLEACQTDQHQICFKCTKLMYNNTKARLIETHVQRDTPFHFVARGGNLRKLCHLITLLGEECDYDYGEVKKVLEIQNNRGQTVLHEAVRRADKDMLDMLMWVDLQLLRVPSDGTSPFYLAVSLGFQDIAKLMYTTSRGELSYYGPNKQNVLHASVLRSEAMTKELFSWNSKKTENVPVLTEQSLQSVQQSTMFSSAVLAEQGDEDGSTPLHLAVSVEDHSSVNICWFPFYRKLNVPICDLLEASKSAALQPDKTGSFPKHIAASMGFQKAISVLLKKCPDCSGLRDTKGKTFLHVAVERKRRNVVKFACKNTALSWILNMQDSEGNTALHLAIQAGDLGIFGCLMGNQQICLNLTNNNGLTPLDLTKSKIPPEFSYKWTTLNLMYETLKCAKAECGNIHRDLFQNKHTCQANIENESEKLTKLAQVAIIGSVLIATVTFAAAFTLPGGYRQDDHSNGGTPTLVGSYTFYAFVIANTLAFVYSSLATFGLIYSAMPFVDLSIRRAYFRSLLSVLLHAQGSKSPAIAAAIAGDSVSFALAVYTMIAPVDRRTALFVCVSTAVVMAFGHLNVVQTLGLAWALQCRMGFRLSGMLLLRVMMQLAFAYWSYPLIFGLPVYLRSHRIGEHQP</sequence>
<evidence type="ECO:0000313" key="10">
    <source>
        <dbReference type="EnsemblPlants" id="LPERR09G04210.1"/>
    </source>
</evidence>
<evidence type="ECO:0000256" key="4">
    <source>
        <dbReference type="ARBA" id="ARBA00022989"/>
    </source>
</evidence>
<dbReference type="Proteomes" id="UP000032180">
    <property type="component" value="Chromosome 9"/>
</dbReference>
<evidence type="ECO:0000256" key="1">
    <source>
        <dbReference type="ARBA" id="ARBA00004141"/>
    </source>
</evidence>
<dbReference type="PANTHER" id="PTHR24186:SF50">
    <property type="entry name" value="ANKYRIN REPEAT-CONTAINING PROTEIN ITN1-LIKE ISOFORM X1"/>
    <property type="match status" value="1"/>
</dbReference>
<evidence type="ECO:0000256" key="7">
    <source>
        <dbReference type="SAM" id="MobiDB-lite"/>
    </source>
</evidence>
<reference evidence="10" key="3">
    <citation type="submission" date="2015-04" db="UniProtKB">
        <authorList>
            <consortium name="EnsemblPlants"/>
        </authorList>
    </citation>
    <scope>IDENTIFICATION</scope>
</reference>
<evidence type="ECO:0000259" key="9">
    <source>
        <dbReference type="Pfam" id="PF13962"/>
    </source>
</evidence>
<feature type="transmembrane region" description="Helical" evidence="8">
    <location>
        <begin position="553"/>
        <end position="573"/>
    </location>
</feature>
<evidence type="ECO:0000313" key="11">
    <source>
        <dbReference type="Proteomes" id="UP000032180"/>
    </source>
</evidence>
<dbReference type="GO" id="GO:0005886">
    <property type="term" value="C:plasma membrane"/>
    <property type="evidence" value="ECO:0007669"/>
    <property type="project" value="TreeGrafter"/>
</dbReference>
<proteinExistence type="predicted"/>
<dbReference type="STRING" id="77586.A0A0D9XCL1"/>
<feature type="domain" description="PGG" evidence="9">
    <location>
        <begin position="545"/>
        <end position="643"/>
    </location>
</feature>
<dbReference type="AlphaFoldDB" id="A0A0D9XCL1"/>
<feature type="transmembrane region" description="Helical" evidence="8">
    <location>
        <begin position="677"/>
        <end position="706"/>
    </location>
</feature>
<reference evidence="10 11" key="1">
    <citation type="submission" date="2012-08" db="EMBL/GenBank/DDBJ databases">
        <title>Oryza genome evolution.</title>
        <authorList>
            <person name="Wing R.A."/>
        </authorList>
    </citation>
    <scope>NUCLEOTIDE SEQUENCE</scope>
</reference>
<dbReference type="Pfam" id="PF13962">
    <property type="entry name" value="PGG"/>
    <property type="match status" value="1"/>
</dbReference>
<dbReference type="InterPro" id="IPR026961">
    <property type="entry name" value="PGG_dom"/>
</dbReference>
<keyword evidence="4 8" id="KW-1133">Transmembrane helix</keyword>
<evidence type="ECO:0000256" key="2">
    <source>
        <dbReference type="ARBA" id="ARBA00022692"/>
    </source>
</evidence>
<protein>
    <recommendedName>
        <fullName evidence="9">PGG domain-containing protein</fullName>
    </recommendedName>
</protein>
<dbReference type="HOGENOM" id="CLU_000134_36_5_1"/>
<dbReference type="InterPro" id="IPR002110">
    <property type="entry name" value="Ankyrin_rpt"/>
</dbReference>
<dbReference type="Gramene" id="LPERR09G04210.1">
    <property type="protein sequence ID" value="LPERR09G04210.1"/>
    <property type="gene ID" value="LPERR09G04210"/>
</dbReference>
<feature type="transmembrane region" description="Helical" evidence="8">
    <location>
        <begin position="718"/>
        <end position="743"/>
    </location>
</feature>
<keyword evidence="2 8" id="KW-0812">Transmembrane</keyword>
<name>A0A0D9XCL1_9ORYZ</name>
<keyword evidence="11" id="KW-1185">Reference proteome</keyword>
<feature type="transmembrane region" description="Helical" evidence="8">
    <location>
        <begin position="593"/>
        <end position="620"/>
    </location>
</feature>
<keyword evidence="6 8" id="KW-0472">Membrane</keyword>
<reference evidence="11" key="2">
    <citation type="submission" date="2013-12" db="EMBL/GenBank/DDBJ databases">
        <authorList>
            <person name="Yu Y."/>
            <person name="Lee S."/>
            <person name="de Baynast K."/>
            <person name="Wissotski M."/>
            <person name="Liu L."/>
            <person name="Talag J."/>
            <person name="Goicoechea J."/>
            <person name="Angelova A."/>
            <person name="Jetty R."/>
            <person name="Kudrna D."/>
            <person name="Golser W."/>
            <person name="Rivera L."/>
            <person name="Zhang J."/>
            <person name="Wing R."/>
        </authorList>
    </citation>
    <scope>NUCLEOTIDE SEQUENCE</scope>
</reference>
<feature type="transmembrane region" description="Helical" evidence="8">
    <location>
        <begin position="650"/>
        <end position="671"/>
    </location>
</feature>
<keyword evidence="3" id="KW-0677">Repeat</keyword>
<evidence type="ECO:0000256" key="8">
    <source>
        <dbReference type="SAM" id="Phobius"/>
    </source>
</evidence>
<comment type="subcellular location">
    <subcellularLocation>
        <location evidence="1">Membrane</location>
        <topology evidence="1">Multi-pass membrane protein</topology>
    </subcellularLocation>
</comment>
<dbReference type="Pfam" id="PF00023">
    <property type="entry name" value="Ank"/>
    <property type="match status" value="1"/>
</dbReference>
<dbReference type="PANTHER" id="PTHR24186">
    <property type="entry name" value="PROTEIN PHOSPHATASE 1 REGULATORY SUBUNIT"/>
    <property type="match status" value="1"/>
</dbReference>
<evidence type="ECO:0000256" key="5">
    <source>
        <dbReference type="ARBA" id="ARBA00023043"/>
    </source>
</evidence>
<dbReference type="SUPFAM" id="SSF48403">
    <property type="entry name" value="Ankyrin repeat"/>
    <property type="match status" value="2"/>
</dbReference>
<evidence type="ECO:0000256" key="3">
    <source>
        <dbReference type="ARBA" id="ARBA00022737"/>
    </source>
</evidence>
<dbReference type="Gene3D" id="1.25.40.20">
    <property type="entry name" value="Ankyrin repeat-containing domain"/>
    <property type="match status" value="2"/>
</dbReference>
<organism evidence="10 11">
    <name type="scientific">Leersia perrieri</name>
    <dbReference type="NCBI Taxonomy" id="77586"/>
    <lineage>
        <taxon>Eukaryota</taxon>
        <taxon>Viridiplantae</taxon>
        <taxon>Streptophyta</taxon>
        <taxon>Embryophyta</taxon>
        <taxon>Tracheophyta</taxon>
        <taxon>Spermatophyta</taxon>
        <taxon>Magnoliopsida</taxon>
        <taxon>Liliopsida</taxon>
        <taxon>Poales</taxon>
        <taxon>Poaceae</taxon>
        <taxon>BOP clade</taxon>
        <taxon>Oryzoideae</taxon>
        <taxon>Oryzeae</taxon>
        <taxon>Oryzinae</taxon>
        <taxon>Leersia</taxon>
    </lineage>
</organism>
<dbReference type="EnsemblPlants" id="LPERR09G04210.1">
    <property type="protein sequence ID" value="LPERR09G04210.1"/>
    <property type="gene ID" value="LPERR09G04210"/>
</dbReference>
<evidence type="ECO:0000256" key="6">
    <source>
        <dbReference type="ARBA" id="ARBA00023136"/>
    </source>
</evidence>
<accession>A0A0D9XCL1</accession>